<comment type="similarity">
    <text evidence="2">Belongs to the DsbD family.</text>
</comment>
<dbReference type="Pfam" id="PF02683">
    <property type="entry name" value="DsbD_TM"/>
    <property type="match status" value="1"/>
</dbReference>
<feature type="domain" description="Cytochrome C biogenesis protein transmembrane" evidence="8">
    <location>
        <begin position="66"/>
        <end position="283"/>
    </location>
</feature>
<feature type="transmembrane region" description="Helical" evidence="7">
    <location>
        <begin position="196"/>
        <end position="223"/>
    </location>
</feature>
<name>A0A2T5BJ10_MYCDI</name>
<feature type="transmembrane region" description="Helical" evidence="7">
    <location>
        <begin position="235"/>
        <end position="261"/>
    </location>
</feature>
<dbReference type="PANTHER" id="PTHR31272">
    <property type="entry name" value="CYTOCHROME C-TYPE BIOGENESIS PROTEIN HI_1454-RELATED"/>
    <property type="match status" value="1"/>
</dbReference>
<dbReference type="InterPro" id="IPR003834">
    <property type="entry name" value="Cyt_c_assmbl_TM_dom"/>
</dbReference>
<evidence type="ECO:0000313" key="10">
    <source>
        <dbReference type="Proteomes" id="UP000241247"/>
    </source>
</evidence>
<dbReference type="InterPro" id="IPR051790">
    <property type="entry name" value="Cytochrome_c-biogenesis_DsbD"/>
</dbReference>
<evidence type="ECO:0000256" key="3">
    <source>
        <dbReference type="ARBA" id="ARBA00022692"/>
    </source>
</evidence>
<dbReference type="EMBL" id="PZZZ01000001">
    <property type="protein sequence ID" value="PTM98938.1"/>
    <property type="molecule type" value="Genomic_DNA"/>
</dbReference>
<evidence type="ECO:0000313" key="9">
    <source>
        <dbReference type="EMBL" id="PTM98938.1"/>
    </source>
</evidence>
<keyword evidence="10" id="KW-1185">Reference proteome</keyword>
<evidence type="ECO:0000256" key="5">
    <source>
        <dbReference type="ARBA" id="ARBA00022989"/>
    </source>
</evidence>
<keyword evidence="4" id="KW-0201">Cytochrome c-type biogenesis</keyword>
<accession>A0A2T5BJ10</accession>
<keyword evidence="6 7" id="KW-0472">Membrane</keyword>
<dbReference type="GO" id="GO:0016020">
    <property type="term" value="C:membrane"/>
    <property type="evidence" value="ECO:0007669"/>
    <property type="project" value="UniProtKB-SubCell"/>
</dbReference>
<evidence type="ECO:0000256" key="6">
    <source>
        <dbReference type="ARBA" id="ARBA00023136"/>
    </source>
</evidence>
<feature type="transmembrane region" description="Helical" evidence="7">
    <location>
        <begin position="273"/>
        <end position="297"/>
    </location>
</feature>
<evidence type="ECO:0000256" key="7">
    <source>
        <dbReference type="SAM" id="Phobius"/>
    </source>
</evidence>
<dbReference type="PANTHER" id="PTHR31272:SF4">
    <property type="entry name" value="CYTOCHROME C-TYPE BIOGENESIS PROTEIN HI_1454-RELATED"/>
    <property type="match status" value="1"/>
</dbReference>
<evidence type="ECO:0000256" key="4">
    <source>
        <dbReference type="ARBA" id="ARBA00022748"/>
    </source>
</evidence>
<dbReference type="AlphaFoldDB" id="A0A2T5BJ10"/>
<comment type="subcellular location">
    <subcellularLocation>
        <location evidence="1">Membrane</location>
        <topology evidence="1">Multi-pass membrane protein</topology>
    </subcellularLocation>
</comment>
<dbReference type="GO" id="GO:0017004">
    <property type="term" value="P:cytochrome complex assembly"/>
    <property type="evidence" value="ECO:0007669"/>
    <property type="project" value="UniProtKB-KW"/>
</dbReference>
<comment type="caution">
    <text evidence="9">The sequence shown here is derived from an EMBL/GenBank/DDBJ whole genome shotgun (WGS) entry which is preliminary data.</text>
</comment>
<evidence type="ECO:0000256" key="2">
    <source>
        <dbReference type="ARBA" id="ARBA00006143"/>
    </source>
</evidence>
<reference evidence="9 10" key="1">
    <citation type="submission" date="2018-04" db="EMBL/GenBank/DDBJ databases">
        <title>Genomic Encyclopedia of Type Strains, Phase IV (KMG-IV): sequencing the most valuable type-strain genomes for metagenomic binning, comparative biology and taxonomic classification.</title>
        <authorList>
            <person name="Goeker M."/>
        </authorList>
    </citation>
    <scope>NUCLEOTIDE SEQUENCE [LARGE SCALE GENOMIC DNA]</scope>
    <source>
        <strain evidence="9 10">DSM 7138</strain>
    </source>
</reference>
<proteinExistence type="inferred from homology"/>
<dbReference type="Proteomes" id="UP000241247">
    <property type="component" value="Unassembled WGS sequence"/>
</dbReference>
<organism evidence="9 10">
    <name type="scientific">Mycoplana dimorpha</name>
    <dbReference type="NCBI Taxonomy" id="28320"/>
    <lineage>
        <taxon>Bacteria</taxon>
        <taxon>Pseudomonadati</taxon>
        <taxon>Pseudomonadota</taxon>
        <taxon>Alphaproteobacteria</taxon>
        <taxon>Hyphomicrobiales</taxon>
        <taxon>Rhizobiaceae</taxon>
        <taxon>Mycoplana</taxon>
    </lineage>
</organism>
<gene>
    <name evidence="9" type="ORF">C7449_101605</name>
</gene>
<evidence type="ECO:0000259" key="8">
    <source>
        <dbReference type="Pfam" id="PF02683"/>
    </source>
</evidence>
<keyword evidence="5 7" id="KW-1133">Transmembrane helix</keyword>
<feature type="transmembrane region" description="Helical" evidence="7">
    <location>
        <begin position="122"/>
        <end position="147"/>
    </location>
</feature>
<evidence type="ECO:0000256" key="1">
    <source>
        <dbReference type="ARBA" id="ARBA00004141"/>
    </source>
</evidence>
<keyword evidence="3 7" id="KW-0812">Transmembrane</keyword>
<sequence>MSAPAPTAAARSVPPEICFVGHIHREEEDLRRGQAILKDRGALQPGRTPFRPNVSRRACLSIAEISLFSALLAGTLSFLSPCVLPLVPPYLCYMAGISVEQFRGGTAVVDDGRARKAVLLSALFFTLGFATVFVALGAGASTIGMVLRRHLDVLAQVGGLVIVLMGLHFLGLLRIGLFAREARFKGGGKPATASGAYVMGLAFAFGWTPCIGPVLGAILGVAASRDTVGEGAFLLAVYSLGLAVPFWIAAGFSGAFMRFLMRFRKHLGTVERIMGVLLVLTGLAFMFGYISSIAIWFQQTFPILSQIG</sequence>
<protein>
    <submittedName>
        <fullName evidence="9">Cytochrome c biogenesis protein CcdA</fullName>
    </submittedName>
</protein>
<feature type="transmembrane region" description="Helical" evidence="7">
    <location>
        <begin position="153"/>
        <end position="175"/>
    </location>
</feature>